<reference evidence="9" key="1">
    <citation type="submission" date="2021-01" db="EMBL/GenBank/DDBJ databases">
        <title>Tabrizicola alba sp. nov. a motile alkaliphilic bacterium isolated from a soda lake.</title>
        <authorList>
            <person name="Szuroczki S."/>
            <person name="Abbaszade G."/>
            <person name="Schumann P."/>
            <person name="Toth E."/>
        </authorList>
    </citation>
    <scope>NUCLEOTIDE SEQUENCE</scope>
    <source>
        <strain evidence="9">DMG-N-6</strain>
    </source>
</reference>
<accession>A0A8K0VD28</accession>
<comment type="caution">
    <text evidence="9">The sequence shown here is derived from an EMBL/GenBank/DDBJ whole genome shotgun (WGS) entry which is preliminary data.</text>
</comment>
<keyword evidence="7" id="KW-0653">Protein transport</keyword>
<protein>
    <submittedName>
        <fullName evidence="9">Biopolymer transporter ExbD</fullName>
    </submittedName>
</protein>
<evidence type="ECO:0000256" key="6">
    <source>
        <dbReference type="ARBA" id="ARBA00023136"/>
    </source>
</evidence>
<keyword evidence="7" id="KW-0813">Transport</keyword>
<feature type="transmembrane region" description="Helical" evidence="8">
    <location>
        <begin position="12"/>
        <end position="31"/>
    </location>
</feature>
<dbReference type="InterPro" id="IPR003400">
    <property type="entry name" value="ExbD"/>
</dbReference>
<evidence type="ECO:0000256" key="4">
    <source>
        <dbReference type="ARBA" id="ARBA00022692"/>
    </source>
</evidence>
<name>A0A8K0VD28_9RHOB</name>
<dbReference type="RefSeq" id="WP_202687717.1">
    <property type="nucleotide sequence ID" value="NZ_JAESVN010000002.1"/>
</dbReference>
<evidence type="ECO:0000256" key="7">
    <source>
        <dbReference type="RuleBase" id="RU003879"/>
    </source>
</evidence>
<evidence type="ECO:0000313" key="9">
    <source>
        <dbReference type="EMBL" id="MBL4916915.1"/>
    </source>
</evidence>
<keyword evidence="3" id="KW-1003">Cell membrane</keyword>
<dbReference type="AlphaFoldDB" id="A0A8K0VD28"/>
<proteinExistence type="inferred from homology"/>
<dbReference type="GO" id="GO:0015031">
    <property type="term" value="P:protein transport"/>
    <property type="evidence" value="ECO:0007669"/>
    <property type="project" value="UniProtKB-KW"/>
</dbReference>
<dbReference type="GO" id="GO:0005886">
    <property type="term" value="C:plasma membrane"/>
    <property type="evidence" value="ECO:0007669"/>
    <property type="project" value="UniProtKB-SubCell"/>
</dbReference>
<comment type="similarity">
    <text evidence="2 7">Belongs to the ExbD/TolR family.</text>
</comment>
<keyword evidence="6 8" id="KW-0472">Membrane</keyword>
<gene>
    <name evidence="9" type="ORF">JL811_06730</name>
</gene>
<evidence type="ECO:0000256" key="8">
    <source>
        <dbReference type="SAM" id="Phobius"/>
    </source>
</evidence>
<keyword evidence="10" id="KW-1185">Reference proteome</keyword>
<evidence type="ECO:0000256" key="5">
    <source>
        <dbReference type="ARBA" id="ARBA00022989"/>
    </source>
</evidence>
<organism evidence="9 10">
    <name type="scientific">Szabonella alba</name>
    <dbReference type="NCBI Taxonomy" id="2804194"/>
    <lineage>
        <taxon>Bacteria</taxon>
        <taxon>Pseudomonadati</taxon>
        <taxon>Pseudomonadota</taxon>
        <taxon>Alphaproteobacteria</taxon>
        <taxon>Rhodobacterales</taxon>
        <taxon>Paracoccaceae</taxon>
        <taxon>Szabonella</taxon>
    </lineage>
</organism>
<dbReference type="Proteomes" id="UP000648908">
    <property type="component" value="Unassembled WGS sequence"/>
</dbReference>
<evidence type="ECO:0000256" key="3">
    <source>
        <dbReference type="ARBA" id="ARBA00022475"/>
    </source>
</evidence>
<dbReference type="GO" id="GO:0022857">
    <property type="term" value="F:transmembrane transporter activity"/>
    <property type="evidence" value="ECO:0007669"/>
    <property type="project" value="InterPro"/>
</dbReference>
<sequence length="126" mass="13580">MADRAVPFRRRRLSVTSLIDVIFLLLLFFMLTTTFTRTGDLPLSAAGTGAAVSTEAPVFLRLDPEALSVNAEAAELEGVVQRIRDLSPETGARVLVSLGPGVHAQRLADLLMRLRGLPGAQVQVLE</sequence>
<comment type="subcellular location">
    <subcellularLocation>
        <location evidence="1">Cell membrane</location>
        <topology evidence="1">Single-pass membrane protein</topology>
    </subcellularLocation>
    <subcellularLocation>
        <location evidence="7">Cell membrane</location>
        <topology evidence="7">Single-pass type II membrane protein</topology>
    </subcellularLocation>
</comment>
<keyword evidence="5 8" id="KW-1133">Transmembrane helix</keyword>
<evidence type="ECO:0000256" key="2">
    <source>
        <dbReference type="ARBA" id="ARBA00005811"/>
    </source>
</evidence>
<dbReference type="Pfam" id="PF02472">
    <property type="entry name" value="ExbD"/>
    <property type="match status" value="1"/>
</dbReference>
<evidence type="ECO:0000256" key="1">
    <source>
        <dbReference type="ARBA" id="ARBA00004162"/>
    </source>
</evidence>
<keyword evidence="4 7" id="KW-0812">Transmembrane</keyword>
<dbReference type="EMBL" id="JAESVN010000002">
    <property type="protein sequence ID" value="MBL4916915.1"/>
    <property type="molecule type" value="Genomic_DNA"/>
</dbReference>
<evidence type="ECO:0000313" key="10">
    <source>
        <dbReference type="Proteomes" id="UP000648908"/>
    </source>
</evidence>